<gene>
    <name evidence="1" type="ORF">TBRA_LOCUS756</name>
</gene>
<evidence type="ECO:0000313" key="1">
    <source>
        <dbReference type="EMBL" id="CAB0028601.1"/>
    </source>
</evidence>
<protein>
    <submittedName>
        <fullName evidence="1">Uncharacterized protein</fullName>
    </submittedName>
</protein>
<dbReference type="Proteomes" id="UP000479190">
    <property type="component" value="Unassembled WGS sequence"/>
</dbReference>
<dbReference type="EMBL" id="CADCXV010000158">
    <property type="protein sequence ID" value="CAB0028601.1"/>
    <property type="molecule type" value="Genomic_DNA"/>
</dbReference>
<reference evidence="1 2" key="1">
    <citation type="submission" date="2020-02" db="EMBL/GenBank/DDBJ databases">
        <authorList>
            <person name="Ferguson B K."/>
        </authorList>
    </citation>
    <scope>NUCLEOTIDE SEQUENCE [LARGE SCALE GENOMIC DNA]</scope>
</reference>
<dbReference type="OrthoDB" id="7399621at2759"/>
<evidence type="ECO:0000313" key="2">
    <source>
        <dbReference type="Proteomes" id="UP000479190"/>
    </source>
</evidence>
<keyword evidence="2" id="KW-1185">Reference proteome</keyword>
<sequence length="625" mass="69848">IYLRIVSTRAQQAAPTASIIICGQKRALAYNLANWIGTTAFRTPYECYALLVGDGLAVYVTTRRRRRRRQLKCKYSLRLGASRAQGLVIANTADYRLCALLYKTKLLDVVAYGLFPYICKLAGSKRSTCSTSVDFSLLLEFVPLSYYLLDAAQASNASKSLQCTCELKQVPTGPEQLSTSTTAIMVCCGHRRIANIMTNHRAQQVFRASAGEQNAQCVKSRLQVRATPLSSSGLDVYVLRRRATLPSLERPHDERETIVDCSSRGDNARILVLGLVDKKCQQLNGQCALARRILIYAMCFEIKNDQLHALMQICVSRRYTRRARCTPNSPVNRITPNMAIPFALPSEEESDDQSQQQLEQLMLELYSALQQVLRARNAQHPSRNQNPARMQRNLRLVRTVEKSFARKTAKQLTCFFEEEKHSSRCNESCSVFYVDAIIVQLFLSKNDEIKKEREIHDCGNRLPRRSSQTLSSRDNAMVLVDSDLSRLPLPDLVLSAVEQLPSAAPQVTVSAPSSPTRDAAFQFPECSGFGSGTLAATSLLPVPCPRPKPRRRRLTSEGSLPEKFQQQSSCHCSMRHHDCCTHGNSCCGHHLAASLDEREWASVGANLRNIADDFHASKAKVSERL</sequence>
<accession>A0A6H5HT99</accession>
<name>A0A6H5HT99_9HYME</name>
<feature type="non-terminal residue" evidence="1">
    <location>
        <position position="1"/>
    </location>
</feature>
<dbReference type="AlphaFoldDB" id="A0A6H5HT99"/>
<organism evidence="1 2">
    <name type="scientific">Trichogramma brassicae</name>
    <dbReference type="NCBI Taxonomy" id="86971"/>
    <lineage>
        <taxon>Eukaryota</taxon>
        <taxon>Metazoa</taxon>
        <taxon>Ecdysozoa</taxon>
        <taxon>Arthropoda</taxon>
        <taxon>Hexapoda</taxon>
        <taxon>Insecta</taxon>
        <taxon>Pterygota</taxon>
        <taxon>Neoptera</taxon>
        <taxon>Endopterygota</taxon>
        <taxon>Hymenoptera</taxon>
        <taxon>Apocrita</taxon>
        <taxon>Proctotrupomorpha</taxon>
        <taxon>Chalcidoidea</taxon>
        <taxon>Trichogrammatidae</taxon>
        <taxon>Trichogramma</taxon>
    </lineage>
</organism>
<proteinExistence type="predicted"/>